<dbReference type="Proteomes" id="UP000466692">
    <property type="component" value="Unassembled WGS sequence"/>
</dbReference>
<keyword evidence="2" id="KW-1185">Reference proteome</keyword>
<evidence type="ECO:0000313" key="1">
    <source>
        <dbReference type="EMBL" id="MYL53754.1"/>
    </source>
</evidence>
<accession>A0ACC7VII4</accession>
<evidence type="ECO:0000313" key="2">
    <source>
        <dbReference type="Proteomes" id="UP000466692"/>
    </source>
</evidence>
<comment type="caution">
    <text evidence="1">The sequence shown here is derived from an EMBL/GenBank/DDBJ whole genome shotgun (WGS) entry which is preliminary data.</text>
</comment>
<name>A0ACC7VII4_9BACI</name>
<organism evidence="1 2">
    <name type="scientific">Pontibacillus yanchengensis</name>
    <dbReference type="NCBI Taxonomy" id="462910"/>
    <lineage>
        <taxon>Bacteria</taxon>
        <taxon>Bacillati</taxon>
        <taxon>Bacillota</taxon>
        <taxon>Bacilli</taxon>
        <taxon>Bacillales</taxon>
        <taxon>Bacillaceae</taxon>
        <taxon>Pontibacillus</taxon>
    </lineage>
</organism>
<protein>
    <submittedName>
        <fullName evidence="1">Uncharacterized protein</fullName>
    </submittedName>
</protein>
<sequence length="182" mass="19961">MVVIGLILLGILVFIYVGVVLADKEKKEKRGYSSIIVGLKYIGGIAGLKEGEEIQIETMNDHLLLNEKHKLRLEQVKRVQYLSEDNLVEKQKSVIKRAIVGGLLLGPLAAIVGGISGVGKKESKETHHFLSLDYTDKNGEEQTAIFLAGFLAKGSSSDFIDDVHQKIGYVVPSSKDEKSLEI</sequence>
<gene>
    <name evidence="1" type="ORF">GLW08_10440</name>
</gene>
<reference evidence="1" key="1">
    <citation type="submission" date="2019-11" db="EMBL/GenBank/DDBJ databases">
        <title>Genome sequences of 17 halophilic strains isolated from different environments.</title>
        <authorList>
            <person name="Furrow R.E."/>
        </authorList>
    </citation>
    <scope>NUCLEOTIDE SEQUENCE</scope>
    <source>
        <strain evidence="1">22510_22_Filter</strain>
    </source>
</reference>
<proteinExistence type="predicted"/>
<dbReference type="EMBL" id="WMEU01000003">
    <property type="protein sequence ID" value="MYL53754.1"/>
    <property type="molecule type" value="Genomic_DNA"/>
</dbReference>